<protein>
    <recommendedName>
        <fullName evidence="5">Metallo-beta-lactamase domain-containing protein</fullName>
    </recommendedName>
</protein>
<dbReference type="STRING" id="1016849.A0A0D1X3Q5"/>
<feature type="domain" description="Metallo-beta-lactamase" evidence="5">
    <location>
        <begin position="48"/>
        <end position="266"/>
    </location>
</feature>
<dbReference type="Proteomes" id="UP000053599">
    <property type="component" value="Unassembled WGS sequence"/>
</dbReference>
<keyword evidence="2" id="KW-0479">Metal-binding</keyword>
<evidence type="ECO:0000259" key="5">
    <source>
        <dbReference type="SMART" id="SM00849"/>
    </source>
</evidence>
<keyword evidence="4" id="KW-0862">Zinc</keyword>
<accession>A0A0D1X3Q5</accession>
<dbReference type="CDD" id="cd07730">
    <property type="entry name" value="metallo-hydrolase-like_MBL-fold"/>
    <property type="match status" value="1"/>
</dbReference>
<dbReference type="PANTHER" id="PTHR42978:SF5">
    <property type="entry name" value="METALLO-BETA-LACTAMASE DOMAIN-CONTAINING PROTEIN"/>
    <property type="match status" value="1"/>
</dbReference>
<name>A0A0D1X3Q5_9EURO</name>
<reference evidence="6 7" key="1">
    <citation type="submission" date="2015-01" db="EMBL/GenBank/DDBJ databases">
        <title>The Genome Sequence of Exophiala sideris CBS121828.</title>
        <authorList>
            <consortium name="The Broad Institute Genomics Platform"/>
            <person name="Cuomo C."/>
            <person name="de Hoog S."/>
            <person name="Gorbushina A."/>
            <person name="Stielow B."/>
            <person name="Teixiera M."/>
            <person name="Abouelleil A."/>
            <person name="Chapman S.B."/>
            <person name="Priest M."/>
            <person name="Young S.K."/>
            <person name="Wortman J."/>
            <person name="Nusbaum C."/>
            <person name="Birren B."/>
        </authorList>
    </citation>
    <scope>NUCLEOTIDE SEQUENCE [LARGE SCALE GENOMIC DNA]</scope>
    <source>
        <strain evidence="6 7">CBS 121828</strain>
    </source>
</reference>
<dbReference type="Gene3D" id="3.60.15.10">
    <property type="entry name" value="Ribonuclease Z/Hydroxyacylglutathione hydrolase-like"/>
    <property type="match status" value="1"/>
</dbReference>
<evidence type="ECO:0000256" key="3">
    <source>
        <dbReference type="ARBA" id="ARBA00022801"/>
    </source>
</evidence>
<dbReference type="InterPro" id="IPR051013">
    <property type="entry name" value="MBL_superfamily_lactonases"/>
</dbReference>
<evidence type="ECO:0000313" key="7">
    <source>
        <dbReference type="Proteomes" id="UP000053599"/>
    </source>
</evidence>
<dbReference type="GO" id="GO:0046872">
    <property type="term" value="F:metal ion binding"/>
    <property type="evidence" value="ECO:0007669"/>
    <property type="project" value="UniProtKB-KW"/>
</dbReference>
<keyword evidence="3" id="KW-0378">Hydrolase</keyword>
<dbReference type="HOGENOM" id="CLU_030571_1_0_1"/>
<evidence type="ECO:0000256" key="1">
    <source>
        <dbReference type="ARBA" id="ARBA00007749"/>
    </source>
</evidence>
<comment type="similarity">
    <text evidence="1">Belongs to the metallo-beta-lactamase superfamily.</text>
</comment>
<dbReference type="PANTHER" id="PTHR42978">
    <property type="entry name" value="QUORUM-QUENCHING LACTONASE YTNP-RELATED-RELATED"/>
    <property type="match status" value="1"/>
</dbReference>
<dbReference type="SMART" id="SM00849">
    <property type="entry name" value="Lactamase_B"/>
    <property type="match status" value="1"/>
</dbReference>
<gene>
    <name evidence="6" type="ORF">PV11_04343</name>
</gene>
<dbReference type="EMBL" id="KN846952">
    <property type="protein sequence ID" value="KIV82216.1"/>
    <property type="molecule type" value="Genomic_DNA"/>
</dbReference>
<evidence type="ECO:0000256" key="2">
    <source>
        <dbReference type="ARBA" id="ARBA00022723"/>
    </source>
</evidence>
<dbReference type="AlphaFoldDB" id="A0A0D1X3Q5"/>
<proteinExistence type="inferred from homology"/>
<evidence type="ECO:0000313" key="6">
    <source>
        <dbReference type="EMBL" id="KIV82216.1"/>
    </source>
</evidence>
<evidence type="ECO:0000256" key="4">
    <source>
        <dbReference type="ARBA" id="ARBA00022833"/>
    </source>
</evidence>
<sequence length="381" mass="42302">MASQASLNLPKGSSTCQLSIINTTCDITIYPSALVEPAIEGLHWLNLPTYSFHLKHAGSGTEILFDLGCRKDWENLVPHLAEVVKNHVSGIRVKEDATDILSEGGVDLNNVQALVLSHHHFDHTGNLSKLPKSTKLVVGPGFREAFLPGYPTKQDSEFHEEDFAGREVHEVEFSDAFKIGQFQAHDYFGDGSFYVLNVPGHAIGHISGLVRTTPDTFVFLGGDICHHSGVIRPTKSIPLPDTIPEDAFLDKAIPRPCLCTAFLSSHPDQENGRTTPFLKATTNPQGWYRDPQTARKSTRALEEFDAQPNVLVVIAHDPTSLDVFDFFPKHTMNDWQKKGWKQGSHWGFLSELPYNGKTVRPLLVDGLYNQKGDKLRDLNTS</sequence>
<dbReference type="GO" id="GO:0016787">
    <property type="term" value="F:hydrolase activity"/>
    <property type="evidence" value="ECO:0007669"/>
    <property type="project" value="UniProtKB-KW"/>
</dbReference>
<dbReference type="OrthoDB" id="10250730at2759"/>
<organism evidence="6 7">
    <name type="scientific">Exophiala sideris</name>
    <dbReference type="NCBI Taxonomy" id="1016849"/>
    <lineage>
        <taxon>Eukaryota</taxon>
        <taxon>Fungi</taxon>
        <taxon>Dikarya</taxon>
        <taxon>Ascomycota</taxon>
        <taxon>Pezizomycotina</taxon>
        <taxon>Eurotiomycetes</taxon>
        <taxon>Chaetothyriomycetidae</taxon>
        <taxon>Chaetothyriales</taxon>
        <taxon>Herpotrichiellaceae</taxon>
        <taxon>Exophiala</taxon>
    </lineage>
</organism>
<dbReference type="InterPro" id="IPR036866">
    <property type="entry name" value="RibonucZ/Hydroxyglut_hydro"/>
</dbReference>
<dbReference type="InterPro" id="IPR001279">
    <property type="entry name" value="Metallo-B-lactamas"/>
</dbReference>
<dbReference type="SUPFAM" id="SSF56281">
    <property type="entry name" value="Metallo-hydrolase/oxidoreductase"/>
    <property type="match status" value="1"/>
</dbReference>
<dbReference type="Pfam" id="PF00753">
    <property type="entry name" value="Lactamase_B"/>
    <property type="match status" value="1"/>
</dbReference>